<dbReference type="EMBL" id="MU128911">
    <property type="protein sequence ID" value="KAF9520591.1"/>
    <property type="molecule type" value="Genomic_DNA"/>
</dbReference>
<keyword evidence="3" id="KW-1185">Reference proteome</keyword>
<accession>A0A9P6BD57</accession>
<gene>
    <name evidence="2" type="ORF">BS47DRAFT_1378773</name>
</gene>
<keyword evidence="1" id="KW-0812">Transmembrane</keyword>
<keyword evidence="1" id="KW-0472">Membrane</keyword>
<dbReference type="Proteomes" id="UP000886523">
    <property type="component" value="Unassembled WGS sequence"/>
</dbReference>
<feature type="transmembrane region" description="Helical" evidence="1">
    <location>
        <begin position="76"/>
        <end position="96"/>
    </location>
</feature>
<keyword evidence="1" id="KW-1133">Transmembrane helix</keyword>
<proteinExistence type="predicted"/>
<name>A0A9P6BD57_9AGAM</name>
<evidence type="ECO:0000313" key="3">
    <source>
        <dbReference type="Proteomes" id="UP000886523"/>
    </source>
</evidence>
<organism evidence="2 3">
    <name type="scientific">Hydnum rufescens UP504</name>
    <dbReference type="NCBI Taxonomy" id="1448309"/>
    <lineage>
        <taxon>Eukaryota</taxon>
        <taxon>Fungi</taxon>
        <taxon>Dikarya</taxon>
        <taxon>Basidiomycota</taxon>
        <taxon>Agaricomycotina</taxon>
        <taxon>Agaricomycetes</taxon>
        <taxon>Cantharellales</taxon>
        <taxon>Hydnaceae</taxon>
        <taxon>Hydnum</taxon>
    </lineage>
</organism>
<evidence type="ECO:0000313" key="2">
    <source>
        <dbReference type="EMBL" id="KAF9520591.1"/>
    </source>
</evidence>
<feature type="transmembrane region" description="Helical" evidence="1">
    <location>
        <begin position="108"/>
        <end position="129"/>
    </location>
</feature>
<protein>
    <submittedName>
        <fullName evidence="2">Uncharacterized protein</fullName>
    </submittedName>
</protein>
<feature type="transmembrane region" description="Helical" evidence="1">
    <location>
        <begin position="28"/>
        <end position="47"/>
    </location>
</feature>
<dbReference type="AlphaFoldDB" id="A0A9P6BD57"/>
<reference evidence="2" key="1">
    <citation type="journal article" date="2020" name="Nat. Commun.">
        <title>Large-scale genome sequencing of mycorrhizal fungi provides insights into the early evolution of symbiotic traits.</title>
        <authorList>
            <person name="Miyauchi S."/>
            <person name="Kiss E."/>
            <person name="Kuo A."/>
            <person name="Drula E."/>
            <person name="Kohler A."/>
            <person name="Sanchez-Garcia M."/>
            <person name="Morin E."/>
            <person name="Andreopoulos B."/>
            <person name="Barry K.W."/>
            <person name="Bonito G."/>
            <person name="Buee M."/>
            <person name="Carver A."/>
            <person name="Chen C."/>
            <person name="Cichocki N."/>
            <person name="Clum A."/>
            <person name="Culley D."/>
            <person name="Crous P.W."/>
            <person name="Fauchery L."/>
            <person name="Girlanda M."/>
            <person name="Hayes R.D."/>
            <person name="Keri Z."/>
            <person name="LaButti K."/>
            <person name="Lipzen A."/>
            <person name="Lombard V."/>
            <person name="Magnuson J."/>
            <person name="Maillard F."/>
            <person name="Murat C."/>
            <person name="Nolan M."/>
            <person name="Ohm R.A."/>
            <person name="Pangilinan J."/>
            <person name="Pereira M.F."/>
            <person name="Perotto S."/>
            <person name="Peter M."/>
            <person name="Pfister S."/>
            <person name="Riley R."/>
            <person name="Sitrit Y."/>
            <person name="Stielow J.B."/>
            <person name="Szollosi G."/>
            <person name="Zifcakova L."/>
            <person name="Stursova M."/>
            <person name="Spatafora J.W."/>
            <person name="Tedersoo L."/>
            <person name="Vaario L.M."/>
            <person name="Yamada A."/>
            <person name="Yan M."/>
            <person name="Wang P."/>
            <person name="Xu J."/>
            <person name="Bruns T."/>
            <person name="Baldrian P."/>
            <person name="Vilgalys R."/>
            <person name="Dunand C."/>
            <person name="Henrissat B."/>
            <person name="Grigoriev I.V."/>
            <person name="Hibbett D."/>
            <person name="Nagy L.G."/>
            <person name="Martin F.M."/>
        </authorList>
    </citation>
    <scope>NUCLEOTIDE SEQUENCE</scope>
    <source>
        <strain evidence="2">UP504</strain>
    </source>
</reference>
<comment type="caution">
    <text evidence="2">The sequence shown here is derived from an EMBL/GenBank/DDBJ whole genome shotgun (WGS) entry which is preliminary data.</text>
</comment>
<evidence type="ECO:0000256" key="1">
    <source>
        <dbReference type="SAM" id="Phobius"/>
    </source>
</evidence>
<dbReference type="OrthoDB" id="10634947at2759"/>
<feature type="transmembrane region" description="Helical" evidence="1">
    <location>
        <begin position="322"/>
        <end position="340"/>
    </location>
</feature>
<sequence length="431" mass="47088">MISVARRAIASLSDSEPAPQPRIDLKNIYTSAFAATIAIYFGAYASLRVWRALQAYDNAVEAKDQGSRCSSKCARVAFGFVAATFFALEVAFAYAVVTGSVKGTRWGIVTIATLMLWAGFSAPVISVFCDKTVSRILGRRVAFPSIRTIKAHRKRALLIQIPALVLAVCTALRKLNDGVFAVAVAGLIYRLTSKPAIHSRKGWMSVRGAILTVASFAMLWISLTAVLVFLLVRYSRDTAPDNTSSNYLGDVADDFDQLSLITIHFVNVVVGAVIGIVLRYEYSRTSEYLGLPQDESKAVPVVDAELRTVTIPRTNPSFSAPLFHLSLATFFLVHVPSLLLTLPQFQYLYTSTDIPSSTRLVFSIFAEVPPQLWALVAVPSVVAIASKVRGDGHELWTYSEHWIVFSEREALKSIDGAAQPSETDSLLDVKA</sequence>
<feature type="transmembrane region" description="Helical" evidence="1">
    <location>
        <begin position="258"/>
        <end position="278"/>
    </location>
</feature>
<feature type="transmembrane region" description="Helical" evidence="1">
    <location>
        <begin position="209"/>
        <end position="232"/>
    </location>
</feature>
<feature type="transmembrane region" description="Helical" evidence="1">
    <location>
        <begin position="360"/>
        <end position="385"/>
    </location>
</feature>